<name>A0AA88B7K7_9BRAD</name>
<dbReference type="InterPro" id="IPR004675">
    <property type="entry name" value="AhpD_core"/>
</dbReference>
<evidence type="ECO:0000256" key="4">
    <source>
        <dbReference type="SAM" id="MobiDB-lite"/>
    </source>
</evidence>
<protein>
    <recommendedName>
        <fullName evidence="5">Flavodoxin-like domain-containing protein</fullName>
    </recommendedName>
</protein>
<evidence type="ECO:0000256" key="2">
    <source>
        <dbReference type="ARBA" id="ARBA00022630"/>
    </source>
</evidence>
<feature type="domain" description="Flavodoxin-like" evidence="5">
    <location>
        <begin position="56"/>
        <end position="206"/>
    </location>
</feature>
<comment type="caution">
    <text evidence="6">The sequence shown here is derived from an EMBL/GenBank/DDBJ whole genome shotgun (WGS) entry which is preliminary data.</text>
</comment>
<dbReference type="PROSITE" id="PS50902">
    <property type="entry name" value="FLAVODOXIN_LIKE"/>
    <property type="match status" value="1"/>
</dbReference>
<comment type="cofactor">
    <cofactor evidence="1">
        <name>FMN</name>
        <dbReference type="ChEBI" id="CHEBI:58210"/>
    </cofactor>
</comment>
<evidence type="ECO:0000313" key="6">
    <source>
        <dbReference type="EMBL" id="GGI22824.1"/>
    </source>
</evidence>
<dbReference type="NCBIfam" id="TIGR00778">
    <property type="entry name" value="ahpD_dom"/>
    <property type="match status" value="1"/>
</dbReference>
<evidence type="ECO:0000259" key="5">
    <source>
        <dbReference type="PROSITE" id="PS50902"/>
    </source>
</evidence>
<dbReference type="Pfam" id="PF02627">
    <property type="entry name" value="CMD"/>
    <property type="match status" value="1"/>
</dbReference>
<evidence type="ECO:0000256" key="1">
    <source>
        <dbReference type="ARBA" id="ARBA00001917"/>
    </source>
</evidence>
<keyword evidence="2" id="KW-0285">Flavoprotein</keyword>
<evidence type="ECO:0000313" key="7">
    <source>
        <dbReference type="Proteomes" id="UP000625079"/>
    </source>
</evidence>
<sequence>MSRNRTQKRQSDQYRRQNVNRRNTSMTFTKAARQGGVLEQSVRQEEVIVMHSTIKVAVVYHSGFGHTKKQAEAVRDGAAELRGVHALLMDVTEAQQRWIDLEVCEAIIFSAPTYMGSASAEFKAFQEATSRPVLAKGFAWSGKLAASFTNSGARSGDKLSNLVQLSLFAAQHGVHWINLGLPPANNSSQGSDEERNRLGFWLGAGAQSNVDQGPDLAPTRSDLDTARFLGRRVAETAWQFARGRSISNGLDPGTISVNTLQSSFAGKDDGVAGGEAKRLLAVRMSLERFAKQPCFFQAMHMSRSMPSVVSLSLDSQGGRQMKPRINLASPNEGIEAMRAANQWAASLLDPKLVALVKVRASQINGCNFCLHMHSGEAFKHGESPTRLLLLDAWRESALFSDLERAALAWTESLTRIAETHAPDEVFEEVQRCFSQNEIIALSVAIALINAFNRLAIGARAHHPDEPQAN</sequence>
<dbReference type="Proteomes" id="UP000625079">
    <property type="component" value="Unassembled WGS sequence"/>
</dbReference>
<dbReference type="Gene3D" id="3.40.50.360">
    <property type="match status" value="1"/>
</dbReference>
<reference evidence="6" key="2">
    <citation type="submission" date="2022-12" db="EMBL/GenBank/DDBJ databases">
        <authorList>
            <person name="Sun Q."/>
            <person name="Zhou Y."/>
        </authorList>
    </citation>
    <scope>NUCLEOTIDE SEQUENCE</scope>
    <source>
        <strain evidence="6">CGMCC 1.15034</strain>
    </source>
</reference>
<dbReference type="GO" id="GO:0051920">
    <property type="term" value="F:peroxiredoxin activity"/>
    <property type="evidence" value="ECO:0007669"/>
    <property type="project" value="InterPro"/>
</dbReference>
<dbReference type="InterPro" id="IPR005025">
    <property type="entry name" value="FMN_Rdtase-like_dom"/>
</dbReference>
<evidence type="ECO:0000256" key="3">
    <source>
        <dbReference type="ARBA" id="ARBA00022643"/>
    </source>
</evidence>
<dbReference type="InterPro" id="IPR001226">
    <property type="entry name" value="Flavodoxin_CS"/>
</dbReference>
<keyword evidence="3" id="KW-0288">FMN</keyword>
<proteinExistence type="predicted"/>
<dbReference type="PANTHER" id="PTHR34846">
    <property type="entry name" value="4-CARBOXYMUCONOLACTONE DECARBOXYLASE FAMILY PROTEIN (AFU_ORTHOLOGUE AFUA_6G11590)"/>
    <property type="match status" value="1"/>
</dbReference>
<accession>A0AA88B7K7</accession>
<dbReference type="InterPro" id="IPR008254">
    <property type="entry name" value="Flavodoxin/NO_synth"/>
</dbReference>
<feature type="region of interest" description="Disordered" evidence="4">
    <location>
        <begin position="1"/>
        <end position="26"/>
    </location>
</feature>
<feature type="compositionally biased region" description="Polar residues" evidence="4">
    <location>
        <begin position="16"/>
        <end position="26"/>
    </location>
</feature>
<dbReference type="SUPFAM" id="SSF69118">
    <property type="entry name" value="AhpD-like"/>
    <property type="match status" value="1"/>
</dbReference>
<dbReference type="GO" id="GO:0010181">
    <property type="term" value="F:FMN binding"/>
    <property type="evidence" value="ECO:0007669"/>
    <property type="project" value="InterPro"/>
</dbReference>
<dbReference type="PROSITE" id="PS00201">
    <property type="entry name" value="FLAVODOXIN"/>
    <property type="match status" value="1"/>
</dbReference>
<dbReference type="SUPFAM" id="SSF52218">
    <property type="entry name" value="Flavoproteins"/>
    <property type="match status" value="1"/>
</dbReference>
<dbReference type="InterPro" id="IPR029032">
    <property type="entry name" value="AhpD-like"/>
</dbReference>
<gene>
    <name evidence="6" type="ORF">GCM10010987_21330</name>
</gene>
<dbReference type="EMBL" id="BMHC01000002">
    <property type="protein sequence ID" value="GGI22824.1"/>
    <property type="molecule type" value="Genomic_DNA"/>
</dbReference>
<dbReference type="InterPro" id="IPR029039">
    <property type="entry name" value="Flavoprotein-like_sf"/>
</dbReference>
<dbReference type="AlphaFoldDB" id="A0AA88B7K7"/>
<organism evidence="6 7">
    <name type="scientific">Bradyrhizobium guangdongense</name>
    <dbReference type="NCBI Taxonomy" id="1325090"/>
    <lineage>
        <taxon>Bacteria</taxon>
        <taxon>Pseudomonadati</taxon>
        <taxon>Pseudomonadota</taxon>
        <taxon>Alphaproteobacteria</taxon>
        <taxon>Hyphomicrobiales</taxon>
        <taxon>Nitrobacteraceae</taxon>
        <taxon>Bradyrhizobium</taxon>
    </lineage>
</organism>
<dbReference type="GO" id="GO:0009055">
    <property type="term" value="F:electron transfer activity"/>
    <property type="evidence" value="ECO:0007669"/>
    <property type="project" value="InterPro"/>
</dbReference>
<dbReference type="InterPro" id="IPR003779">
    <property type="entry name" value="CMD-like"/>
</dbReference>
<dbReference type="PANTHER" id="PTHR34846:SF10">
    <property type="entry name" value="CYTOPLASMIC PROTEIN"/>
    <property type="match status" value="1"/>
</dbReference>
<dbReference type="Gene3D" id="1.20.1290.10">
    <property type="entry name" value="AhpD-like"/>
    <property type="match status" value="1"/>
</dbReference>
<dbReference type="Pfam" id="PF03358">
    <property type="entry name" value="FMN_red"/>
    <property type="match status" value="1"/>
</dbReference>
<reference evidence="6" key="1">
    <citation type="journal article" date="2014" name="Int. J. Syst. Evol. Microbiol.">
        <title>Complete genome sequence of Corynebacterium casei LMG S-19264T (=DSM 44701T), isolated from a smear-ripened cheese.</title>
        <authorList>
            <consortium name="US DOE Joint Genome Institute (JGI-PGF)"/>
            <person name="Walter F."/>
            <person name="Albersmeier A."/>
            <person name="Kalinowski J."/>
            <person name="Ruckert C."/>
        </authorList>
    </citation>
    <scope>NUCLEOTIDE SEQUENCE</scope>
    <source>
        <strain evidence="6">CGMCC 1.15034</strain>
    </source>
</reference>